<accession>A0A6F8T1E5</accession>
<keyword evidence="2" id="KW-1185">Reference proteome</keyword>
<gene>
    <name evidence="1" type="ORF">TUM19329_01770</name>
</gene>
<proteinExistence type="predicted"/>
<name>A0A6F8T1E5_9GAMM</name>
<dbReference type="AlphaFoldDB" id="A0A6F8T1E5"/>
<reference evidence="1" key="1">
    <citation type="journal article" date="2020" name="Microbiol. Resour. Announc.">
        <title>Complete Genome Sequence of Novel Psychrotolerant Legionella Strain TUM19329, Isolated from Antarctic Lake Sediment.</title>
        <authorList>
            <person name="Shimada S."/>
            <person name="Nakai R."/>
            <person name="Aoki K."/>
            <person name="Shimoeda N."/>
            <person name="Ohno G."/>
            <person name="Miyazaki Y."/>
            <person name="Kudoh S."/>
            <person name="Imura S."/>
            <person name="Watanabe K."/>
            <person name="Ishii Y."/>
            <person name="Tateda K."/>
        </authorList>
    </citation>
    <scope>NUCLEOTIDE SEQUENCE [LARGE SCALE GENOMIC DNA]</scope>
    <source>
        <strain evidence="1">TUM19329</strain>
    </source>
</reference>
<protein>
    <submittedName>
        <fullName evidence="1">Uncharacterized protein</fullName>
    </submittedName>
</protein>
<dbReference type="Proteomes" id="UP000502894">
    <property type="component" value="Chromosome"/>
</dbReference>
<organism evidence="1 2">
    <name type="scientific">Legionella antarctica</name>
    <dbReference type="NCBI Taxonomy" id="2708020"/>
    <lineage>
        <taxon>Bacteria</taxon>
        <taxon>Pseudomonadati</taxon>
        <taxon>Pseudomonadota</taxon>
        <taxon>Gammaproteobacteria</taxon>
        <taxon>Legionellales</taxon>
        <taxon>Legionellaceae</taxon>
        <taxon>Legionella</taxon>
    </lineage>
</organism>
<evidence type="ECO:0000313" key="1">
    <source>
        <dbReference type="EMBL" id="BCA93816.1"/>
    </source>
</evidence>
<sequence>MAARSNGVNPKQLSQCKTRSCLIAAGATPIDQNKNKQGKLYSENLRATMPTGSAARAAMHGLLDVGTLGIWEVAGTPIEAVKGKKTGYVIAVKYAEDGSTIKHMAFEF</sequence>
<dbReference type="EMBL" id="AP022839">
    <property type="protein sequence ID" value="BCA93816.1"/>
    <property type="molecule type" value="Genomic_DNA"/>
</dbReference>
<evidence type="ECO:0000313" key="2">
    <source>
        <dbReference type="Proteomes" id="UP000502894"/>
    </source>
</evidence>
<dbReference type="KEGG" id="lant:TUM19329_01770"/>